<feature type="domain" description="EF-hand" evidence="19">
    <location>
        <begin position="87"/>
        <end position="122"/>
    </location>
</feature>
<protein>
    <submittedName>
        <fullName evidence="20">Solute carrier family 25 member 12</fullName>
    </submittedName>
</protein>
<dbReference type="GO" id="GO:0005313">
    <property type="term" value="F:L-glutamate transmembrane transporter activity"/>
    <property type="evidence" value="ECO:0007669"/>
    <property type="project" value="TreeGrafter"/>
</dbReference>
<dbReference type="Gene3D" id="1.50.40.10">
    <property type="entry name" value="Mitochondrial carrier domain"/>
    <property type="match status" value="1"/>
</dbReference>
<comment type="similarity">
    <text evidence="2">Belongs to the mitochondrial carrier (TC 2.A.29) family.</text>
</comment>
<evidence type="ECO:0000256" key="17">
    <source>
        <dbReference type="PROSITE-ProRule" id="PRU00282"/>
    </source>
</evidence>
<evidence type="ECO:0000256" key="10">
    <source>
        <dbReference type="ARBA" id="ARBA00022990"/>
    </source>
</evidence>
<sequence length="666" mass="73422">VVLQVQLTKRADPNELKGIFQKYASVVDKDGERYMTPNDFVQKYLGLHTQLHYNPKTVQLLAGVADTTKDGLISFQEFLAFESVLCVPDALFIVAFQLFDKTGTGYVSFENVRDIFSQTTVHHHIPFNWDCEFIRLHFGNDRKKSLSYLEFTQFLQELQLEHARQAFAQKDKVKSGAVSALDFSDIMSTIRHHMLTPFVEENLVSAAGGGTSHMVSFSYFNAFNSLLNHMELIRKIYSTLAGSRKDTLVTKEEFVHSANKFGQITPMEIDILFQLAGLHSQTGYFAFKNQTGELIFWCLTCLFLAVFLSLQHSHADVSRPVWLQAAESAYRFTLGSIAGATGATAVYPIDLVKTRMQNQRSTGSFVGELMYKNSFDCAKKVLRYEGFFGFYRGLVPQLIGVAPEKAIKLTVNDFVRDKFTTKEDTIPLAAEILAGGCAGGSQVIFTNPLEIVKIRLQVAGEITTGPRVSALSVVRDLGFFGLYKGAKACFLRDIPFSAIYFPVYAHTKASMADEDGRVGPLQLLTAGAIAGVPAASLVTPADVIKTRLQVAARAGQTTYSGVIDCFRKILKEEGFRALWKGAGASFMKKKLFFSSPSSRPAGSEPTPKSRISELPPVSSEHVGGYRLAAATFAGVENKFGLHLPKFKSSGVTAIHSETPKEQDGAL</sequence>
<evidence type="ECO:0000256" key="4">
    <source>
        <dbReference type="ARBA" id="ARBA00022692"/>
    </source>
</evidence>
<dbReference type="PANTHER" id="PTHR45678">
    <property type="entry name" value="MITOCHONDRIAL 2-OXODICARBOXYLATE CARRIER 1-RELATED"/>
    <property type="match status" value="1"/>
</dbReference>
<dbReference type="SUPFAM" id="SSF47473">
    <property type="entry name" value="EF-hand"/>
    <property type="match status" value="2"/>
</dbReference>
<comment type="catalytic activity">
    <reaction evidence="13">
        <text>3-sulfino-L-alanine(out) + L-aspartate(in) = 3-sulfino-L-alanine(in) + L-aspartate(out)</text>
        <dbReference type="Rhea" id="RHEA:70975"/>
        <dbReference type="ChEBI" id="CHEBI:29991"/>
        <dbReference type="ChEBI" id="CHEBI:61085"/>
    </reaction>
</comment>
<dbReference type="AlphaFoldDB" id="A0A8C1YCA0"/>
<comment type="subcellular location">
    <subcellularLocation>
        <location evidence="1">Mitochondrion inner membrane</location>
        <topology evidence="1">Multi-pass membrane protein</topology>
    </subcellularLocation>
</comment>
<evidence type="ECO:0000256" key="13">
    <source>
        <dbReference type="ARBA" id="ARBA00037019"/>
    </source>
</evidence>
<comment type="catalytic activity">
    <reaction evidence="16">
        <text>3-sulfino-L-alanine(out) + L-glutamate(in) + H(+)(in) = 3-sulfino-L-alanine(in) + L-glutamate(out) + H(+)(out)</text>
        <dbReference type="Rhea" id="RHEA:70967"/>
        <dbReference type="ChEBI" id="CHEBI:15378"/>
        <dbReference type="ChEBI" id="CHEBI:29985"/>
        <dbReference type="ChEBI" id="CHEBI:61085"/>
    </reaction>
</comment>
<evidence type="ECO:0000256" key="16">
    <source>
        <dbReference type="ARBA" id="ARBA00048652"/>
    </source>
</evidence>
<evidence type="ECO:0000256" key="7">
    <source>
        <dbReference type="ARBA" id="ARBA00022792"/>
    </source>
</evidence>
<evidence type="ECO:0000256" key="6">
    <source>
        <dbReference type="ARBA" id="ARBA00022737"/>
    </source>
</evidence>
<dbReference type="InterPro" id="IPR023395">
    <property type="entry name" value="MCP_dom_sf"/>
</dbReference>
<dbReference type="InterPro" id="IPR002067">
    <property type="entry name" value="MCP"/>
</dbReference>
<dbReference type="PROSITE" id="PS50222">
    <property type="entry name" value="EF_HAND_2"/>
    <property type="match status" value="2"/>
</dbReference>
<evidence type="ECO:0000256" key="3">
    <source>
        <dbReference type="ARBA" id="ARBA00022448"/>
    </source>
</evidence>
<dbReference type="GO" id="GO:0005743">
    <property type="term" value="C:mitochondrial inner membrane"/>
    <property type="evidence" value="ECO:0007669"/>
    <property type="project" value="UniProtKB-SubCell"/>
</dbReference>
<dbReference type="PROSITE" id="PS00018">
    <property type="entry name" value="EF_HAND_1"/>
    <property type="match status" value="1"/>
</dbReference>
<keyword evidence="3" id="KW-0813">Transport</keyword>
<keyword evidence="9" id="KW-1133">Transmembrane helix</keyword>
<dbReference type="Gene3D" id="1.10.238.10">
    <property type="entry name" value="EF-hand"/>
    <property type="match status" value="2"/>
</dbReference>
<keyword evidence="11" id="KW-0496">Mitochondrion</keyword>
<dbReference type="Pfam" id="PF00153">
    <property type="entry name" value="Mito_carr"/>
    <property type="match status" value="3"/>
</dbReference>
<feature type="region of interest" description="Disordered" evidence="18">
    <location>
        <begin position="595"/>
        <end position="618"/>
    </location>
</feature>
<dbReference type="InterPro" id="IPR018108">
    <property type="entry name" value="MCP_transmembrane"/>
</dbReference>
<feature type="repeat" description="Solcar" evidence="17">
    <location>
        <begin position="326"/>
        <end position="418"/>
    </location>
</feature>
<keyword evidence="8" id="KW-0106">Calcium</keyword>
<dbReference type="PROSITE" id="PS50920">
    <property type="entry name" value="SOLCAR"/>
    <property type="match status" value="3"/>
</dbReference>
<dbReference type="GO" id="GO:0005509">
    <property type="term" value="F:calcium ion binding"/>
    <property type="evidence" value="ECO:0007669"/>
    <property type="project" value="InterPro"/>
</dbReference>
<keyword evidence="5" id="KW-0479">Metal-binding</keyword>
<keyword evidence="10" id="KW-0007">Acetylation</keyword>
<dbReference type="GO" id="GO:0043490">
    <property type="term" value="P:malate-aspartate shuttle"/>
    <property type="evidence" value="ECO:0007669"/>
    <property type="project" value="TreeGrafter"/>
</dbReference>
<reference evidence="20" key="1">
    <citation type="submission" date="2025-08" db="UniProtKB">
        <authorList>
            <consortium name="Ensembl"/>
        </authorList>
    </citation>
    <scope>IDENTIFICATION</scope>
</reference>
<dbReference type="GO" id="GO:0015183">
    <property type="term" value="F:L-aspartate transmembrane transporter activity"/>
    <property type="evidence" value="ECO:0007669"/>
    <property type="project" value="TreeGrafter"/>
</dbReference>
<evidence type="ECO:0000256" key="15">
    <source>
        <dbReference type="ARBA" id="ARBA00047487"/>
    </source>
</evidence>
<feature type="repeat" description="Solcar" evidence="17">
    <location>
        <begin position="518"/>
        <end position="609"/>
    </location>
</feature>
<evidence type="ECO:0000256" key="8">
    <source>
        <dbReference type="ARBA" id="ARBA00022837"/>
    </source>
</evidence>
<name>A0A8C1YCA0_CYPCA</name>
<dbReference type="InterPro" id="IPR051028">
    <property type="entry name" value="Mito_Solute_Carrier"/>
</dbReference>
<dbReference type="SMART" id="SM00054">
    <property type="entry name" value="EFh"/>
    <property type="match status" value="3"/>
</dbReference>
<dbReference type="FunFam" id="1.50.40.10:FF:000004">
    <property type="entry name" value="Calcium-binding mitochondrial carrier protein Aralar1"/>
    <property type="match status" value="1"/>
</dbReference>
<feature type="repeat" description="Solcar" evidence="17">
    <location>
        <begin position="426"/>
        <end position="510"/>
    </location>
</feature>
<evidence type="ECO:0000256" key="2">
    <source>
        <dbReference type="ARBA" id="ARBA00006375"/>
    </source>
</evidence>
<dbReference type="InterPro" id="IPR018247">
    <property type="entry name" value="EF_Hand_1_Ca_BS"/>
</dbReference>
<evidence type="ECO:0000256" key="5">
    <source>
        <dbReference type="ARBA" id="ARBA00022723"/>
    </source>
</evidence>
<keyword evidence="12 17" id="KW-0472">Membrane</keyword>
<evidence type="ECO:0000256" key="12">
    <source>
        <dbReference type="ARBA" id="ARBA00023136"/>
    </source>
</evidence>
<keyword evidence="7" id="KW-0999">Mitochondrion inner membrane</keyword>
<dbReference type="PRINTS" id="PR00926">
    <property type="entry name" value="MITOCARRIER"/>
</dbReference>
<evidence type="ECO:0000256" key="18">
    <source>
        <dbReference type="SAM" id="MobiDB-lite"/>
    </source>
</evidence>
<dbReference type="InterPro" id="IPR011992">
    <property type="entry name" value="EF-hand-dom_pair"/>
</dbReference>
<dbReference type="Proteomes" id="UP000694700">
    <property type="component" value="Unplaced"/>
</dbReference>
<evidence type="ECO:0000256" key="14">
    <source>
        <dbReference type="ARBA" id="ARBA00038674"/>
    </source>
</evidence>
<keyword evidence="6" id="KW-0677">Repeat</keyword>
<dbReference type="SUPFAM" id="SSF103506">
    <property type="entry name" value="Mitochondrial carrier"/>
    <property type="match status" value="1"/>
</dbReference>
<comment type="subunit">
    <text evidence="14">Homodimer (via N-terminus).</text>
</comment>
<evidence type="ECO:0000256" key="1">
    <source>
        <dbReference type="ARBA" id="ARBA00004448"/>
    </source>
</evidence>
<accession>A0A8C1YCA0</accession>
<dbReference type="Ensembl" id="ENSCCRT00015095101.1">
    <property type="protein sequence ID" value="ENSCCRP00015092145.1"/>
    <property type="gene ID" value="ENSCCRG00015034780.1"/>
</dbReference>
<evidence type="ECO:0000313" key="21">
    <source>
        <dbReference type="Proteomes" id="UP000694700"/>
    </source>
</evidence>
<keyword evidence="4 17" id="KW-0812">Transmembrane</keyword>
<proteinExistence type="inferred from homology"/>
<evidence type="ECO:0000313" key="20">
    <source>
        <dbReference type="Ensembl" id="ENSCCRP00015092145.1"/>
    </source>
</evidence>
<evidence type="ECO:0000256" key="9">
    <source>
        <dbReference type="ARBA" id="ARBA00022989"/>
    </source>
</evidence>
<evidence type="ECO:0000256" key="11">
    <source>
        <dbReference type="ARBA" id="ARBA00023128"/>
    </source>
</evidence>
<comment type="catalytic activity">
    <reaction evidence="15">
        <text>L-aspartate(in) + L-glutamate(out) + H(+)(out) = L-aspartate(out) + L-glutamate(in) + H(+)(in)</text>
        <dbReference type="Rhea" id="RHEA:70783"/>
        <dbReference type="ChEBI" id="CHEBI:15378"/>
        <dbReference type="ChEBI" id="CHEBI:29985"/>
        <dbReference type="ChEBI" id="CHEBI:29991"/>
    </reaction>
</comment>
<dbReference type="InterPro" id="IPR002048">
    <property type="entry name" value="EF_hand_dom"/>
</dbReference>
<dbReference type="FunFam" id="1.10.238.10:FF:000064">
    <property type="entry name" value="calcium-binding mitochondrial carrier protein Aralar1 isoform X1"/>
    <property type="match status" value="1"/>
</dbReference>
<evidence type="ECO:0000259" key="19">
    <source>
        <dbReference type="PROSITE" id="PS50222"/>
    </source>
</evidence>
<feature type="domain" description="EF-hand" evidence="19">
    <location>
        <begin position="158"/>
        <end position="193"/>
    </location>
</feature>
<dbReference type="PANTHER" id="PTHR45678:SF7">
    <property type="entry name" value="ELECTROGENIC ASPARTATE_GLUTAMATE ANTIPORTER SLC25A12, MITOCHONDRIAL"/>
    <property type="match status" value="1"/>
</dbReference>
<organism evidence="20 21">
    <name type="scientific">Cyprinus carpio</name>
    <name type="common">Common carp</name>
    <dbReference type="NCBI Taxonomy" id="7962"/>
    <lineage>
        <taxon>Eukaryota</taxon>
        <taxon>Metazoa</taxon>
        <taxon>Chordata</taxon>
        <taxon>Craniata</taxon>
        <taxon>Vertebrata</taxon>
        <taxon>Euteleostomi</taxon>
        <taxon>Actinopterygii</taxon>
        <taxon>Neopterygii</taxon>
        <taxon>Teleostei</taxon>
        <taxon>Ostariophysi</taxon>
        <taxon>Cypriniformes</taxon>
        <taxon>Cyprinidae</taxon>
        <taxon>Cyprininae</taxon>
        <taxon>Cyprinus</taxon>
    </lineage>
</organism>